<keyword evidence="2" id="KW-0489">Methyltransferase</keyword>
<dbReference type="SUPFAM" id="SSF102114">
    <property type="entry name" value="Radical SAM enzymes"/>
    <property type="match status" value="1"/>
</dbReference>
<dbReference type="Gene3D" id="3.80.30.20">
    <property type="entry name" value="tm_1862 like domain"/>
    <property type="match status" value="1"/>
</dbReference>
<evidence type="ECO:0000256" key="6">
    <source>
        <dbReference type="ARBA" id="ARBA00023004"/>
    </source>
</evidence>
<dbReference type="PROSITE" id="PS51332">
    <property type="entry name" value="B12_BINDING"/>
    <property type="match status" value="1"/>
</dbReference>
<dbReference type="GO" id="GO:0003824">
    <property type="term" value="F:catalytic activity"/>
    <property type="evidence" value="ECO:0007669"/>
    <property type="project" value="InterPro"/>
</dbReference>
<dbReference type="SFLD" id="SFLDG01082">
    <property type="entry name" value="B12-binding_domain_containing"/>
    <property type="match status" value="1"/>
</dbReference>
<dbReference type="Pfam" id="PF04055">
    <property type="entry name" value="Radical_SAM"/>
    <property type="match status" value="1"/>
</dbReference>
<evidence type="ECO:0000313" key="11">
    <source>
        <dbReference type="Proteomes" id="UP000177040"/>
    </source>
</evidence>
<evidence type="ECO:0000259" key="9">
    <source>
        <dbReference type="PROSITE" id="PS51918"/>
    </source>
</evidence>
<dbReference type="InterPro" id="IPR058240">
    <property type="entry name" value="rSAM_sf"/>
</dbReference>
<dbReference type="CDD" id="cd02068">
    <property type="entry name" value="radical_SAM_B12_BD"/>
    <property type="match status" value="1"/>
</dbReference>
<evidence type="ECO:0000259" key="8">
    <source>
        <dbReference type="PROSITE" id="PS51332"/>
    </source>
</evidence>
<evidence type="ECO:0000256" key="4">
    <source>
        <dbReference type="ARBA" id="ARBA00022691"/>
    </source>
</evidence>
<dbReference type="InterPro" id="IPR007197">
    <property type="entry name" value="rSAM"/>
</dbReference>
<sequence>MSRSNTRVVLIYPPNQLMAVEIPRPDGSLGPLYLAGALRAAGIEVEILDASVGTPEDDLKETFHHRVLQPNGLTRIGMTPERIREYLTRGQFDIIGISSNFTPQTRMALEVARIAKEVNPNAFVIAGGVNGRAMADRFMTTGFVDIIALSEAERTIVEIVRTWQQGRSFNEIDGVVFSHDGKTVVRPTRSTTYHTNLDQLPFPAWDLLPFEKYDGVNSPHGSITPGTQRRYAPLMTSRGCPFRCAYCHVSEERRDDSMAGNLGSLRLKSIERVMKEFEILQNLGVTHIYFEDDSLLAKKARVTEIFRRLTGLGLKISNVNGVNLVHLSKPGSDGQLHPDQEYLETIASAGFNEIVFPVESGSQRILDKYATGKLRHDRLDVLELVNVAAKAGITCPVNMMLGFPDETEGEMSQSIELAKRLVSAGAPYITFFIPIPFPGSQLFRYALDHGHLQPDFDPDQMNWKNAVMVNTTVPPERIVQLRDEAWDQVNTVAYKEGRIAREIRTRVAE</sequence>
<dbReference type="GO" id="GO:0031419">
    <property type="term" value="F:cobalamin binding"/>
    <property type="evidence" value="ECO:0007669"/>
    <property type="project" value="InterPro"/>
</dbReference>
<gene>
    <name evidence="10" type="ORF">A2983_03050</name>
</gene>
<dbReference type="Gene3D" id="3.40.50.280">
    <property type="entry name" value="Cobalamin-binding domain"/>
    <property type="match status" value="1"/>
</dbReference>
<dbReference type="InterPro" id="IPR036724">
    <property type="entry name" value="Cobalamin-bd_sf"/>
</dbReference>
<dbReference type="InterPro" id="IPR051198">
    <property type="entry name" value="BchE-like"/>
</dbReference>
<evidence type="ECO:0000256" key="1">
    <source>
        <dbReference type="ARBA" id="ARBA00001966"/>
    </source>
</evidence>
<dbReference type="Proteomes" id="UP000177040">
    <property type="component" value="Unassembled WGS sequence"/>
</dbReference>
<dbReference type="AlphaFoldDB" id="A0A1F6N3Z8"/>
<dbReference type="PANTHER" id="PTHR43409">
    <property type="entry name" value="ANAEROBIC MAGNESIUM-PROTOPORPHYRIN IX MONOMETHYL ESTER CYCLASE-RELATED"/>
    <property type="match status" value="1"/>
</dbReference>
<organism evidence="10 11">
    <name type="scientific">Candidatus Magasanikbacteria bacterium RIFCSPLOWO2_01_FULL_40_15</name>
    <dbReference type="NCBI Taxonomy" id="1798686"/>
    <lineage>
        <taxon>Bacteria</taxon>
        <taxon>Candidatus Magasanikiibacteriota</taxon>
    </lineage>
</organism>
<name>A0A1F6N3Z8_9BACT</name>
<feature type="domain" description="B12-binding" evidence="8">
    <location>
        <begin position="13"/>
        <end position="170"/>
    </location>
</feature>
<evidence type="ECO:0000256" key="5">
    <source>
        <dbReference type="ARBA" id="ARBA00022723"/>
    </source>
</evidence>
<dbReference type="PROSITE" id="PS51918">
    <property type="entry name" value="RADICAL_SAM"/>
    <property type="match status" value="1"/>
</dbReference>
<dbReference type="GO" id="GO:0051539">
    <property type="term" value="F:4 iron, 4 sulfur cluster binding"/>
    <property type="evidence" value="ECO:0007669"/>
    <property type="project" value="UniProtKB-KW"/>
</dbReference>
<dbReference type="InterPro" id="IPR034466">
    <property type="entry name" value="Methyltransferase_Class_B"/>
</dbReference>
<dbReference type="InterPro" id="IPR006158">
    <property type="entry name" value="Cobalamin-bd"/>
</dbReference>
<evidence type="ECO:0000256" key="3">
    <source>
        <dbReference type="ARBA" id="ARBA00022679"/>
    </source>
</evidence>
<protein>
    <submittedName>
        <fullName evidence="10">Uncharacterized protein</fullName>
    </submittedName>
</protein>
<evidence type="ECO:0000256" key="7">
    <source>
        <dbReference type="ARBA" id="ARBA00023014"/>
    </source>
</evidence>
<dbReference type="InterPro" id="IPR006638">
    <property type="entry name" value="Elp3/MiaA/NifB-like_rSAM"/>
</dbReference>
<accession>A0A1F6N3Z8</accession>
<keyword evidence="7" id="KW-0411">Iron-sulfur</keyword>
<dbReference type="SUPFAM" id="SSF52242">
    <property type="entry name" value="Cobalamin (vitamin B12)-binding domain"/>
    <property type="match status" value="1"/>
</dbReference>
<comment type="cofactor">
    <cofactor evidence="1">
        <name>[4Fe-4S] cluster</name>
        <dbReference type="ChEBI" id="CHEBI:49883"/>
    </cofactor>
</comment>
<dbReference type="EMBL" id="MFQH01000009">
    <property type="protein sequence ID" value="OGH78468.1"/>
    <property type="molecule type" value="Genomic_DNA"/>
</dbReference>
<dbReference type="InterPro" id="IPR023404">
    <property type="entry name" value="rSAM_horseshoe"/>
</dbReference>
<keyword evidence="4" id="KW-0949">S-adenosyl-L-methionine</keyword>
<evidence type="ECO:0000313" key="10">
    <source>
        <dbReference type="EMBL" id="OGH78468.1"/>
    </source>
</evidence>
<proteinExistence type="predicted"/>
<comment type="caution">
    <text evidence="10">The sequence shown here is derived from an EMBL/GenBank/DDBJ whole genome shotgun (WGS) entry which is preliminary data.</text>
</comment>
<keyword evidence="6" id="KW-0408">Iron</keyword>
<dbReference type="SFLD" id="SFLDG01123">
    <property type="entry name" value="methyltransferase_(Class_B)"/>
    <property type="match status" value="1"/>
</dbReference>
<keyword evidence="3" id="KW-0808">Transferase</keyword>
<keyword evidence="5" id="KW-0479">Metal-binding</keyword>
<dbReference type="CDD" id="cd01335">
    <property type="entry name" value="Radical_SAM"/>
    <property type="match status" value="1"/>
</dbReference>
<dbReference type="SMART" id="SM00729">
    <property type="entry name" value="Elp3"/>
    <property type="match status" value="1"/>
</dbReference>
<dbReference type="PANTHER" id="PTHR43409:SF7">
    <property type="entry name" value="BLL1977 PROTEIN"/>
    <property type="match status" value="1"/>
</dbReference>
<feature type="domain" description="Radical SAM core" evidence="9">
    <location>
        <begin position="226"/>
        <end position="476"/>
    </location>
</feature>
<reference evidence="10 11" key="1">
    <citation type="journal article" date="2016" name="Nat. Commun.">
        <title>Thousands of microbial genomes shed light on interconnected biogeochemical processes in an aquifer system.</title>
        <authorList>
            <person name="Anantharaman K."/>
            <person name="Brown C.T."/>
            <person name="Hug L.A."/>
            <person name="Sharon I."/>
            <person name="Castelle C.J."/>
            <person name="Probst A.J."/>
            <person name="Thomas B.C."/>
            <person name="Singh A."/>
            <person name="Wilkins M.J."/>
            <person name="Karaoz U."/>
            <person name="Brodie E.L."/>
            <person name="Williams K.H."/>
            <person name="Hubbard S.S."/>
            <person name="Banfield J.F."/>
        </authorList>
    </citation>
    <scope>NUCLEOTIDE SEQUENCE [LARGE SCALE GENOMIC DNA]</scope>
</reference>
<dbReference type="SFLD" id="SFLDS00029">
    <property type="entry name" value="Radical_SAM"/>
    <property type="match status" value="1"/>
</dbReference>
<evidence type="ECO:0000256" key="2">
    <source>
        <dbReference type="ARBA" id="ARBA00022603"/>
    </source>
</evidence>
<dbReference type="GO" id="GO:0046872">
    <property type="term" value="F:metal ion binding"/>
    <property type="evidence" value="ECO:0007669"/>
    <property type="project" value="UniProtKB-KW"/>
</dbReference>
<dbReference type="Pfam" id="PF02310">
    <property type="entry name" value="B12-binding"/>
    <property type="match status" value="1"/>
</dbReference>